<feature type="domain" description="EamA" evidence="8">
    <location>
        <begin position="219"/>
        <end position="354"/>
    </location>
</feature>
<dbReference type="SUPFAM" id="SSF103481">
    <property type="entry name" value="Multidrug resistance efflux transporter EmrE"/>
    <property type="match status" value="2"/>
</dbReference>
<reference evidence="9" key="1">
    <citation type="submission" date="2022-08" db="EMBL/GenBank/DDBJ databases">
        <authorList>
            <person name="Gutierrez-Valencia J."/>
        </authorList>
    </citation>
    <scope>NUCLEOTIDE SEQUENCE</scope>
</reference>
<evidence type="ECO:0000313" key="10">
    <source>
        <dbReference type="Proteomes" id="UP001154282"/>
    </source>
</evidence>
<feature type="transmembrane region" description="Helical" evidence="6">
    <location>
        <begin position="216"/>
        <end position="236"/>
    </location>
</feature>
<evidence type="ECO:0000256" key="4">
    <source>
        <dbReference type="ARBA" id="ARBA00022989"/>
    </source>
</evidence>
<dbReference type="GO" id="GO:0016020">
    <property type="term" value="C:membrane"/>
    <property type="evidence" value="ECO:0007669"/>
    <property type="project" value="UniProtKB-SubCell"/>
</dbReference>
<protein>
    <recommendedName>
        <fullName evidence="6">WAT1-related protein</fullName>
    </recommendedName>
</protein>
<evidence type="ECO:0000256" key="1">
    <source>
        <dbReference type="ARBA" id="ARBA00004141"/>
    </source>
</evidence>
<feature type="domain" description="EamA" evidence="8">
    <location>
        <begin position="29"/>
        <end position="165"/>
    </location>
</feature>
<dbReference type="EMBL" id="CAMGYJ010000002">
    <property type="protein sequence ID" value="CAI0375969.1"/>
    <property type="molecule type" value="Genomic_DNA"/>
</dbReference>
<comment type="similarity">
    <text evidence="2 6">Belongs to the drug/metabolite transporter (DMT) superfamily. Plant drug/metabolite exporter (P-DME) (TC 2.A.7.4) family.</text>
</comment>
<evidence type="ECO:0000256" key="6">
    <source>
        <dbReference type="RuleBase" id="RU363077"/>
    </source>
</evidence>
<comment type="subcellular location">
    <subcellularLocation>
        <location evidence="1 6">Membrane</location>
        <topology evidence="1 6">Multi-pass membrane protein</topology>
    </subcellularLocation>
</comment>
<evidence type="ECO:0000256" key="3">
    <source>
        <dbReference type="ARBA" id="ARBA00022692"/>
    </source>
</evidence>
<dbReference type="InterPro" id="IPR037185">
    <property type="entry name" value="EmrE-like"/>
</dbReference>
<keyword evidence="4 6" id="KW-1133">Transmembrane helix</keyword>
<feature type="transmembrane region" description="Helical" evidence="6">
    <location>
        <begin position="87"/>
        <end position="112"/>
    </location>
</feature>
<feature type="transmembrane region" description="Helical" evidence="6">
    <location>
        <begin position="248"/>
        <end position="267"/>
    </location>
</feature>
<comment type="caution">
    <text evidence="9">The sequence shown here is derived from an EMBL/GenBank/DDBJ whole genome shotgun (WGS) entry which is preliminary data.</text>
</comment>
<keyword evidence="10" id="KW-1185">Reference proteome</keyword>
<feature type="transmembrane region" description="Helical" evidence="6">
    <location>
        <begin position="118"/>
        <end position="141"/>
    </location>
</feature>
<dbReference type="Proteomes" id="UP001154282">
    <property type="component" value="Unassembled WGS sequence"/>
</dbReference>
<dbReference type="GO" id="GO:0022857">
    <property type="term" value="F:transmembrane transporter activity"/>
    <property type="evidence" value="ECO:0007669"/>
    <property type="project" value="InterPro"/>
</dbReference>
<evidence type="ECO:0000256" key="5">
    <source>
        <dbReference type="ARBA" id="ARBA00023136"/>
    </source>
</evidence>
<dbReference type="PANTHER" id="PTHR31218">
    <property type="entry name" value="WAT1-RELATED PROTEIN"/>
    <property type="match status" value="1"/>
</dbReference>
<evidence type="ECO:0000259" key="8">
    <source>
        <dbReference type="Pfam" id="PF00892"/>
    </source>
</evidence>
<feature type="transmembrane region" description="Helical" evidence="6">
    <location>
        <begin position="316"/>
        <end position="333"/>
    </location>
</feature>
<sequence length="401" mass="43147">MTTTTITVGSVSAARGSQRWVSCQVIGGMLLVQTIASGMLLLSKVILNGGTFVFALLTYRHVVAALCVAPFAFFLERSPEIKSKLRCWPVWFWLFINAITGLTLALSLYYYGLRDTTATYAVNFLNLIPIVTFALSIILRIETLGLNTSAGKIKTIGAILCVAGALTACLYKGKTFHLFPHNHRLSDAISAANHAGYNTESVANDHHNPGSGSSSWVGGTLMLTGSCVSYATWYIVQVKVRELFPYKCWATMLTCFLSAVQSLGVGACVDRSPRAWQLGWNLQLVTILYSGAMASAATFWLISWAVAKRGPTFPPMFNPLTLVFVPILSALLLGEQLSVGALLGMVIILVGLYSFLLGKAKEMKLKRQLEGSDDERPNSAGGDPEAGLGGAVAMTSRPGNC</sequence>
<feature type="transmembrane region" description="Helical" evidence="6">
    <location>
        <begin position="52"/>
        <end position="75"/>
    </location>
</feature>
<feature type="compositionally biased region" description="Basic and acidic residues" evidence="7">
    <location>
        <begin position="368"/>
        <end position="377"/>
    </location>
</feature>
<name>A0AAV0GUB9_9ROSI</name>
<dbReference type="AlphaFoldDB" id="A0AAV0GUB9"/>
<dbReference type="InterPro" id="IPR000620">
    <property type="entry name" value="EamA_dom"/>
</dbReference>
<feature type="transmembrane region" description="Helical" evidence="6">
    <location>
        <begin position="153"/>
        <end position="173"/>
    </location>
</feature>
<dbReference type="InterPro" id="IPR030184">
    <property type="entry name" value="WAT1-related"/>
</dbReference>
<gene>
    <name evidence="9" type="ORF">LITE_LOCUS802</name>
</gene>
<proteinExistence type="inferred from homology"/>
<feature type="transmembrane region" description="Helical" evidence="6">
    <location>
        <begin position="287"/>
        <end position="307"/>
    </location>
</feature>
<keyword evidence="3 6" id="KW-0812">Transmembrane</keyword>
<feature type="transmembrane region" description="Helical" evidence="6">
    <location>
        <begin position="339"/>
        <end position="358"/>
    </location>
</feature>
<feature type="transmembrane region" description="Helical" evidence="6">
    <location>
        <begin position="25"/>
        <end position="46"/>
    </location>
</feature>
<organism evidence="9 10">
    <name type="scientific">Linum tenue</name>
    <dbReference type="NCBI Taxonomy" id="586396"/>
    <lineage>
        <taxon>Eukaryota</taxon>
        <taxon>Viridiplantae</taxon>
        <taxon>Streptophyta</taxon>
        <taxon>Embryophyta</taxon>
        <taxon>Tracheophyta</taxon>
        <taxon>Spermatophyta</taxon>
        <taxon>Magnoliopsida</taxon>
        <taxon>eudicotyledons</taxon>
        <taxon>Gunneridae</taxon>
        <taxon>Pentapetalae</taxon>
        <taxon>rosids</taxon>
        <taxon>fabids</taxon>
        <taxon>Malpighiales</taxon>
        <taxon>Linaceae</taxon>
        <taxon>Linum</taxon>
    </lineage>
</organism>
<evidence type="ECO:0000256" key="7">
    <source>
        <dbReference type="SAM" id="MobiDB-lite"/>
    </source>
</evidence>
<accession>A0AAV0GUB9</accession>
<keyword evidence="5 6" id="KW-0472">Membrane</keyword>
<evidence type="ECO:0000313" key="9">
    <source>
        <dbReference type="EMBL" id="CAI0375969.1"/>
    </source>
</evidence>
<evidence type="ECO:0000256" key="2">
    <source>
        <dbReference type="ARBA" id="ARBA00007635"/>
    </source>
</evidence>
<feature type="region of interest" description="Disordered" evidence="7">
    <location>
        <begin position="368"/>
        <end position="401"/>
    </location>
</feature>
<dbReference type="Pfam" id="PF00892">
    <property type="entry name" value="EamA"/>
    <property type="match status" value="2"/>
</dbReference>